<evidence type="ECO:0000256" key="1">
    <source>
        <dbReference type="ARBA" id="ARBA00023015"/>
    </source>
</evidence>
<dbReference type="PANTHER" id="PTHR30146">
    <property type="entry name" value="LACI-RELATED TRANSCRIPTIONAL REPRESSOR"/>
    <property type="match status" value="1"/>
</dbReference>
<keyword evidence="6" id="KW-1185">Reference proteome</keyword>
<keyword evidence="3" id="KW-0804">Transcription</keyword>
<accession>A0A2R8A7S7</accession>
<keyword evidence="2" id="KW-0238">DNA-binding</keyword>
<dbReference type="InterPro" id="IPR000843">
    <property type="entry name" value="HTH_LacI"/>
</dbReference>
<dbReference type="CDD" id="cd01392">
    <property type="entry name" value="HTH_LacI"/>
    <property type="match status" value="1"/>
</dbReference>
<dbReference type="Pfam" id="PF13377">
    <property type="entry name" value="Peripla_BP_3"/>
    <property type="match status" value="1"/>
</dbReference>
<dbReference type="InterPro" id="IPR010982">
    <property type="entry name" value="Lambda_DNA-bd_dom_sf"/>
</dbReference>
<dbReference type="SUPFAM" id="SSF53822">
    <property type="entry name" value="Periplasmic binding protein-like I"/>
    <property type="match status" value="1"/>
</dbReference>
<dbReference type="Proteomes" id="UP000244932">
    <property type="component" value="Unassembled WGS sequence"/>
</dbReference>
<evidence type="ECO:0000313" key="5">
    <source>
        <dbReference type="EMBL" id="SPF28283.1"/>
    </source>
</evidence>
<dbReference type="Pfam" id="PF00356">
    <property type="entry name" value="LacI"/>
    <property type="match status" value="1"/>
</dbReference>
<dbReference type="InterPro" id="IPR046335">
    <property type="entry name" value="LacI/GalR-like_sensor"/>
</dbReference>
<dbReference type="GO" id="GO:0003700">
    <property type="term" value="F:DNA-binding transcription factor activity"/>
    <property type="evidence" value="ECO:0007669"/>
    <property type="project" value="TreeGrafter"/>
</dbReference>
<evidence type="ECO:0000259" key="4">
    <source>
        <dbReference type="PROSITE" id="PS50932"/>
    </source>
</evidence>
<dbReference type="RefSeq" id="WP_245895226.1">
    <property type="nucleotide sequence ID" value="NZ_OMKW01000001.1"/>
</dbReference>
<evidence type="ECO:0000256" key="2">
    <source>
        <dbReference type="ARBA" id="ARBA00023125"/>
    </source>
</evidence>
<dbReference type="PRINTS" id="PR00036">
    <property type="entry name" value="HTHLACI"/>
</dbReference>
<dbReference type="Gene3D" id="3.40.50.2300">
    <property type="match status" value="2"/>
</dbReference>
<dbReference type="SMART" id="SM00354">
    <property type="entry name" value="HTH_LACI"/>
    <property type="match status" value="1"/>
</dbReference>
<organism evidence="5 6">
    <name type="scientific">Pontivivens insulae</name>
    <dbReference type="NCBI Taxonomy" id="1639689"/>
    <lineage>
        <taxon>Bacteria</taxon>
        <taxon>Pseudomonadati</taxon>
        <taxon>Pseudomonadota</taxon>
        <taxon>Alphaproteobacteria</taxon>
        <taxon>Rhodobacterales</taxon>
        <taxon>Paracoccaceae</taxon>
        <taxon>Pontivivens</taxon>
    </lineage>
</organism>
<evidence type="ECO:0000256" key="3">
    <source>
        <dbReference type="ARBA" id="ARBA00023163"/>
    </source>
</evidence>
<dbReference type="InterPro" id="IPR028082">
    <property type="entry name" value="Peripla_BP_I"/>
</dbReference>
<dbReference type="SUPFAM" id="SSF47413">
    <property type="entry name" value="lambda repressor-like DNA-binding domains"/>
    <property type="match status" value="1"/>
</dbReference>
<dbReference type="PROSITE" id="PS50932">
    <property type="entry name" value="HTH_LACI_2"/>
    <property type="match status" value="1"/>
</dbReference>
<protein>
    <submittedName>
        <fullName evidence="5">Catabolite control protein A</fullName>
    </submittedName>
</protein>
<dbReference type="PANTHER" id="PTHR30146:SF138">
    <property type="entry name" value="TRANSCRIPTIONAL REGULATORY PROTEIN"/>
    <property type="match status" value="1"/>
</dbReference>
<proteinExistence type="predicted"/>
<feature type="domain" description="HTH lacI-type" evidence="4">
    <location>
        <begin position="5"/>
        <end position="59"/>
    </location>
</feature>
<dbReference type="AlphaFoldDB" id="A0A2R8A7S7"/>
<gene>
    <name evidence="5" type="primary">ccpA_2</name>
    <name evidence="5" type="ORF">POI8812_00581</name>
</gene>
<reference evidence="5 6" key="1">
    <citation type="submission" date="2018-03" db="EMBL/GenBank/DDBJ databases">
        <authorList>
            <person name="Keele B.F."/>
        </authorList>
    </citation>
    <scope>NUCLEOTIDE SEQUENCE [LARGE SCALE GENOMIC DNA]</scope>
    <source>
        <strain evidence="5 6">CeCT 8812</strain>
    </source>
</reference>
<evidence type="ECO:0000313" key="6">
    <source>
        <dbReference type="Proteomes" id="UP000244932"/>
    </source>
</evidence>
<dbReference type="EMBL" id="OMKW01000001">
    <property type="protein sequence ID" value="SPF28283.1"/>
    <property type="molecule type" value="Genomic_DNA"/>
</dbReference>
<sequence>MSKNPTIADVAREAGVSTATVSRTLNDPDRVKEPTRVAVQDAVNKLGYTPHFGGRILASNRTNTVGAVIPTMENAVFAHGLQTLQASLADMGITLLVATSSYDREHEEHQIRTLLARGVDGLALIGAERSAEIYALLDRREVPYVLMWTGGKADGHFTVGFDNDAAARQVVDKVVAAGHTKIAMIAGTTEGNDRAAERVAGVRAALAERGLPAPTIVEVPYQIEEGERAAAAFLSAAERPTVLICGNDVLAAGALRAARTHGVNVPDQISIVGFDDIDLARVVEPPLTTVRVPHRRMGTSAAQHLVEWMRTGVKPASILYRTDFIERASLGRPPK</sequence>
<dbReference type="Gene3D" id="1.10.260.40">
    <property type="entry name" value="lambda repressor-like DNA-binding domains"/>
    <property type="match status" value="1"/>
</dbReference>
<name>A0A2R8A7S7_9RHOB</name>
<dbReference type="CDD" id="cd06273">
    <property type="entry name" value="PBP1_LacI-like"/>
    <property type="match status" value="1"/>
</dbReference>
<keyword evidence="1" id="KW-0805">Transcription regulation</keyword>
<dbReference type="GO" id="GO:0000976">
    <property type="term" value="F:transcription cis-regulatory region binding"/>
    <property type="evidence" value="ECO:0007669"/>
    <property type="project" value="TreeGrafter"/>
</dbReference>